<feature type="region of interest" description="Disordered" evidence="1">
    <location>
        <begin position="912"/>
        <end position="1006"/>
    </location>
</feature>
<feature type="compositionally biased region" description="Polar residues" evidence="1">
    <location>
        <begin position="95"/>
        <end position="104"/>
    </location>
</feature>
<keyword evidence="3" id="KW-1185">Reference proteome</keyword>
<reference evidence="2 3" key="1">
    <citation type="submission" date="2021-02" db="EMBL/GenBank/DDBJ databases">
        <title>Variation within the Batrachochytrium salamandrivorans European outbreak.</title>
        <authorList>
            <person name="Kelly M."/>
            <person name="Pasmans F."/>
            <person name="Shea T.P."/>
            <person name="Munoz J.F."/>
            <person name="Carranza S."/>
            <person name="Cuomo C.A."/>
            <person name="Martel A."/>
        </authorList>
    </citation>
    <scope>NUCLEOTIDE SEQUENCE [LARGE SCALE GENOMIC DNA]</scope>
    <source>
        <strain evidence="2 3">AMFP18/2</strain>
    </source>
</reference>
<feature type="region of interest" description="Disordered" evidence="1">
    <location>
        <begin position="578"/>
        <end position="668"/>
    </location>
</feature>
<evidence type="ECO:0008006" key="4">
    <source>
        <dbReference type="Google" id="ProtNLM"/>
    </source>
</evidence>
<organism evidence="2 3">
    <name type="scientific">Batrachochytrium salamandrivorans</name>
    <dbReference type="NCBI Taxonomy" id="1357716"/>
    <lineage>
        <taxon>Eukaryota</taxon>
        <taxon>Fungi</taxon>
        <taxon>Fungi incertae sedis</taxon>
        <taxon>Chytridiomycota</taxon>
        <taxon>Chytridiomycota incertae sedis</taxon>
        <taxon>Chytridiomycetes</taxon>
        <taxon>Rhizophydiales</taxon>
        <taxon>Rhizophydiales incertae sedis</taxon>
        <taxon>Batrachochytrium</taxon>
    </lineage>
</organism>
<dbReference type="InterPro" id="IPR001005">
    <property type="entry name" value="SANT/Myb"/>
</dbReference>
<evidence type="ECO:0000313" key="2">
    <source>
        <dbReference type="EMBL" id="KAH6596461.1"/>
    </source>
</evidence>
<gene>
    <name evidence="2" type="ORF">BASA50_005166</name>
</gene>
<evidence type="ECO:0000313" key="3">
    <source>
        <dbReference type="Proteomes" id="UP001648503"/>
    </source>
</evidence>
<dbReference type="Proteomes" id="UP001648503">
    <property type="component" value="Unassembled WGS sequence"/>
</dbReference>
<feature type="compositionally biased region" description="Polar residues" evidence="1">
    <location>
        <begin position="528"/>
        <end position="541"/>
    </location>
</feature>
<feature type="compositionally biased region" description="Polar residues" evidence="1">
    <location>
        <begin position="582"/>
        <end position="600"/>
    </location>
</feature>
<accession>A0ABQ8FDM4</accession>
<feature type="compositionally biased region" description="Low complexity" evidence="1">
    <location>
        <begin position="634"/>
        <end position="643"/>
    </location>
</feature>
<feature type="region of interest" description="Disordered" evidence="1">
    <location>
        <begin position="144"/>
        <end position="166"/>
    </location>
</feature>
<dbReference type="CDD" id="cd00167">
    <property type="entry name" value="SANT"/>
    <property type="match status" value="1"/>
</dbReference>
<feature type="compositionally biased region" description="Polar residues" evidence="1">
    <location>
        <begin position="933"/>
        <end position="942"/>
    </location>
</feature>
<proteinExistence type="predicted"/>
<protein>
    <recommendedName>
        <fullName evidence="4">SANT domain-containing protein</fullName>
    </recommendedName>
</protein>
<evidence type="ECO:0000256" key="1">
    <source>
        <dbReference type="SAM" id="MobiDB-lite"/>
    </source>
</evidence>
<feature type="compositionally biased region" description="Polar residues" evidence="1">
    <location>
        <begin position="972"/>
        <end position="987"/>
    </location>
</feature>
<feature type="region of interest" description="Disordered" evidence="1">
    <location>
        <begin position="95"/>
        <end position="123"/>
    </location>
</feature>
<feature type="region of interest" description="Disordered" evidence="1">
    <location>
        <begin position="681"/>
        <end position="729"/>
    </location>
</feature>
<comment type="caution">
    <text evidence="2">The sequence shown here is derived from an EMBL/GenBank/DDBJ whole genome shotgun (WGS) entry which is preliminary data.</text>
</comment>
<feature type="compositionally biased region" description="Polar residues" evidence="1">
    <location>
        <begin position="607"/>
        <end position="616"/>
    </location>
</feature>
<feature type="region of interest" description="Disordered" evidence="1">
    <location>
        <begin position="439"/>
        <end position="458"/>
    </location>
</feature>
<name>A0ABQ8FDM4_9FUNG</name>
<feature type="region of interest" description="Disordered" evidence="1">
    <location>
        <begin position="509"/>
        <end position="552"/>
    </location>
</feature>
<sequence length="1108" mass="118684">MGSTSNSQSNWTSEQDALLAQGFEQYGRHWVHVKKFMGNAFKVSEIRSRAIVLGMLPEEHRSNSTSVSTAIAGTTSKSSGSALKDVIALSSNIEPSATSASTKPTVKPLAKPAPSTPTRQKSVSSVKKAAAMLDLCASTNVDVGVGNSLSSPSRKKAAIPGPSTPRMNVKQVVSDLQASLKSSESAKSVMLNTDTTAAAASTAPTTTTIAAPTTTTADTTTAAASTTAATPTDVAVASTPVSVISQPSRYTFVFSKTPEPTAINNDTITAPVVNSGSTTSTVSASIGSAQQTFTAPLTPSRRAAVRAKRVTKSKLSTSFVNAACDETIPSATVKDEYPNPFVKTPKAGLALHHLDQSSTASPSMQAALSRPTLSMFGEKSRSAINPKKAASLVLDSLTFTHDSLHFQPSSKTVATQPRAKVAQLVQKHQAAIEVQEPNRPLRRQTRRDSAGSLFTRSSVSTTADGASRYASLIASASAPTPLTADRPSLKLDTAPCAVGNSEKECKIQMPASPLRRSTRREHIESLASPVSATHPSSNSSLAACASPRPDTHTAAVVESVPIAPTPEYTRMTPVKAADVSDVQDNQSVNSSGLESIASETSEIDTDVSANMTSSPEVASVDPDTQHRQSDEDVSASSDVAESVIIPKTTVNRTPLTPGPQKGKRGETLDLSTLVKPNITMPITFDSSAPTPPAAREVVGKRKRPSGNDQKTPSRKASLLASSSTGEPASLAATPLSARVIKRKRIRLMPLEAASGDNDDYEDDHPIEGERKAVSFSEPTNMVFASSPSCSNTKTPSVLNMDSRVDLIANNDRNEYVDTTCNQEDTQYDSDMDSDGDDMDVTDDNWPMDHETWAIRAVKRFARALYLTTDKEKLRRIRLQEERQEDLRRHLAEQETRNPRLRRILAKLQEPVASVTSRPVARHGENNDRLLPSTLESSGSYRTQPPPLGPNDLEHAPLAADGQSGRAREYPHSRQQQHNPHYFSQPSRQIFPDRSDYSHTLGHSSHGVGGVWPSKALESSSLQALEPSLLSPHPYLVQPQGPDSSHPEGAQAYPSYAQPYVQPFEYGRPIKDRSTDGMSYSVYPTHLPVNHAALGGQWFRDGGHNPLRP</sequence>
<dbReference type="EMBL" id="JAFCIX010000227">
    <property type="protein sequence ID" value="KAH6596461.1"/>
    <property type="molecule type" value="Genomic_DNA"/>
</dbReference>